<name>A0A4P2QZ87_SORCE</name>
<dbReference type="PANTHER" id="PTHR35006:SF2">
    <property type="entry name" value="GLYOXALASE FAMILY PROTEIN (AFU_ORTHOLOGUE AFUA_5G14830)"/>
    <property type="match status" value="1"/>
</dbReference>
<dbReference type="InterPro" id="IPR004360">
    <property type="entry name" value="Glyas_Fos-R_dOase_dom"/>
</dbReference>
<protein>
    <submittedName>
        <fullName evidence="2">Glyoxalase</fullName>
    </submittedName>
</protein>
<dbReference type="CDD" id="cd07262">
    <property type="entry name" value="VOC_like"/>
    <property type="match status" value="1"/>
</dbReference>
<evidence type="ECO:0000259" key="1">
    <source>
        <dbReference type="PROSITE" id="PS51819"/>
    </source>
</evidence>
<dbReference type="Proteomes" id="UP000295497">
    <property type="component" value="Chromosome"/>
</dbReference>
<dbReference type="Pfam" id="PF00903">
    <property type="entry name" value="Glyoxalase"/>
    <property type="match status" value="1"/>
</dbReference>
<sequence length="132" mass="13906">MMARMLDHIGFPVSDYERSKAFYLAALAPLGYGLVMEITPEMTGGADKHAGLGADGNPQFWIGTGAALQGRMHVAFVAKTRADVDAFYKAALAAGGADNGPPGLRPQYHPGYYGAFVLDPDGHNVEAVCHGP</sequence>
<dbReference type="InterPro" id="IPR029068">
    <property type="entry name" value="Glyas_Bleomycin-R_OHBP_Dase"/>
</dbReference>
<accession>A0A4P2QZ87</accession>
<gene>
    <name evidence="2" type="ORF">SOCE836_078330</name>
</gene>
<dbReference type="AlphaFoldDB" id="A0A4P2QZ87"/>
<dbReference type="PANTHER" id="PTHR35006">
    <property type="entry name" value="GLYOXALASE FAMILY PROTEIN (AFU_ORTHOLOGUE AFUA_5G14830)"/>
    <property type="match status" value="1"/>
</dbReference>
<dbReference type="EMBL" id="CP012672">
    <property type="protein sequence ID" value="AUX35638.1"/>
    <property type="molecule type" value="Genomic_DNA"/>
</dbReference>
<dbReference type="PROSITE" id="PS51819">
    <property type="entry name" value="VOC"/>
    <property type="match status" value="1"/>
</dbReference>
<feature type="domain" description="VOC" evidence="1">
    <location>
        <begin position="5"/>
        <end position="130"/>
    </location>
</feature>
<dbReference type="SUPFAM" id="SSF54593">
    <property type="entry name" value="Glyoxalase/Bleomycin resistance protein/Dihydroxybiphenyl dioxygenase"/>
    <property type="match status" value="1"/>
</dbReference>
<reference evidence="2 3" key="1">
    <citation type="submission" date="2015-09" db="EMBL/GenBank/DDBJ databases">
        <title>Sorangium comparison.</title>
        <authorList>
            <person name="Zaburannyi N."/>
            <person name="Bunk B."/>
            <person name="Overmann J."/>
            <person name="Mueller R."/>
        </authorList>
    </citation>
    <scope>NUCLEOTIDE SEQUENCE [LARGE SCALE GENOMIC DNA]</scope>
    <source>
        <strain evidence="2 3">So ce836</strain>
    </source>
</reference>
<evidence type="ECO:0000313" key="2">
    <source>
        <dbReference type="EMBL" id="AUX35638.1"/>
    </source>
</evidence>
<proteinExistence type="predicted"/>
<organism evidence="2 3">
    <name type="scientific">Sorangium cellulosum</name>
    <name type="common">Polyangium cellulosum</name>
    <dbReference type="NCBI Taxonomy" id="56"/>
    <lineage>
        <taxon>Bacteria</taxon>
        <taxon>Pseudomonadati</taxon>
        <taxon>Myxococcota</taxon>
        <taxon>Polyangia</taxon>
        <taxon>Polyangiales</taxon>
        <taxon>Polyangiaceae</taxon>
        <taxon>Sorangium</taxon>
    </lineage>
</organism>
<dbReference type="InterPro" id="IPR037523">
    <property type="entry name" value="VOC_core"/>
</dbReference>
<evidence type="ECO:0000313" key="3">
    <source>
        <dbReference type="Proteomes" id="UP000295497"/>
    </source>
</evidence>
<dbReference type="Gene3D" id="3.10.180.10">
    <property type="entry name" value="2,3-Dihydroxybiphenyl 1,2-Dioxygenase, domain 1"/>
    <property type="match status" value="1"/>
</dbReference>